<dbReference type="InterPro" id="IPR003593">
    <property type="entry name" value="AAA+_ATPase"/>
</dbReference>
<dbReference type="Gene3D" id="3.40.50.300">
    <property type="entry name" value="P-loop containing nucleotide triphosphate hydrolases"/>
    <property type="match status" value="2"/>
</dbReference>
<dbReference type="PANTHER" id="PTHR19229:SF250">
    <property type="entry name" value="ABC TRANSPORTER DOMAIN-CONTAINING PROTEIN-RELATED"/>
    <property type="match status" value="1"/>
</dbReference>
<evidence type="ECO:0000313" key="13">
    <source>
        <dbReference type="EMBL" id="EEH51308.1"/>
    </source>
</evidence>
<dbReference type="eggNOG" id="KOG0059">
    <property type="taxonomic scope" value="Eukaryota"/>
</dbReference>
<evidence type="ECO:0000259" key="12">
    <source>
        <dbReference type="PROSITE" id="PS50893"/>
    </source>
</evidence>
<feature type="transmembrane region" description="Helical" evidence="11">
    <location>
        <begin position="66"/>
        <end position="86"/>
    </location>
</feature>
<dbReference type="GO" id="GO:0005319">
    <property type="term" value="F:lipid transporter activity"/>
    <property type="evidence" value="ECO:0007669"/>
    <property type="project" value="TreeGrafter"/>
</dbReference>
<dbReference type="InterPro" id="IPR013525">
    <property type="entry name" value="ABC2_TM"/>
</dbReference>
<feature type="transmembrane region" description="Helical" evidence="11">
    <location>
        <begin position="166"/>
        <end position="191"/>
    </location>
</feature>
<evidence type="ECO:0000256" key="11">
    <source>
        <dbReference type="SAM" id="Phobius"/>
    </source>
</evidence>
<feature type="domain" description="ABC transporter" evidence="12">
    <location>
        <begin position="256"/>
        <end position="486"/>
    </location>
</feature>
<evidence type="ECO:0000256" key="2">
    <source>
        <dbReference type="ARBA" id="ARBA00008526"/>
    </source>
</evidence>
<dbReference type="OMA" id="WKNWIVL"/>
<dbReference type="Pfam" id="PF00005">
    <property type="entry name" value="ABC_tran"/>
    <property type="match status" value="2"/>
</dbReference>
<evidence type="ECO:0000256" key="8">
    <source>
        <dbReference type="ARBA" id="ARBA00022989"/>
    </source>
</evidence>
<dbReference type="FunFam" id="3.40.50.300:FF:000298">
    <property type="entry name" value="ATP-binding cassette sub-family A member 12"/>
    <property type="match status" value="1"/>
</dbReference>
<dbReference type="SMART" id="SM00382">
    <property type="entry name" value="AAA"/>
    <property type="match status" value="2"/>
</dbReference>
<name>C1N971_MICPC</name>
<dbReference type="SUPFAM" id="SSF52540">
    <property type="entry name" value="P-loop containing nucleoside triphosphate hydrolases"/>
    <property type="match status" value="2"/>
</dbReference>
<evidence type="ECO:0000313" key="14">
    <source>
        <dbReference type="Proteomes" id="UP000001876"/>
    </source>
</evidence>
<sequence>MSNVVIIMKSVVVEKELRLREGMQMMGMSTNTYWLSWFFTHLVTAMCTVVLICLIGMYPFEYTNPFLQFVFYTLWVISIILWNYMLSTVFSRSITASVVGCFVYVISMAPAIAVRITHENGSTGWIASCLLPGGTINMWGHVLAVLELAKEGVTFDTLAESVSRDVNFSAGTVIGMTALDCVIYAFMTWYLDKVWPTEFGQRLEPWFLFTRAYWRGEKDDAASDDQKEIDVAALEKAEEGVTFEKLTPEQTARAPVRIRGLRKTFKNGVTAVDDLTVTFAPSQVSGLLGHNGAGKTTTISILTGMLNASGGDAKINGRSIKTDMPTIRASLGICPQFDVLWPTLTVKEHLELYAAFGGMPKKMIGREVIAAVNEVALSEKLAYKTGLLSGGQRRKLSLAIAFIGRPKVVFLDEPTSGMDPYSRRFTWDVIRRRAAKSSILLTTHFLDEADLLCDRVAIMSAGKLACVGSPVFLKNRYGTGYHLTLARSEGNAGGNGDAASVLSLVAKHVPAGAVASDVGAELSFTLPTDQTRAFPELFKELDANLQRLGFSSYGISCTTLEEVFFTFITSLFVVMGAAVLTSSLVVFPVYERRNNSKHLQMVSGVNKMAYWHCHWLADLAQMAAPVAAVVCLFAAFNIAQYRGQLEAISVLLISFIASSIGYTHLLGFYFSNEFYAFVGTVGVKLFLGVITTAAGMVVEVRSIHWSPYDPVRVYVLPMIIPHYSLGKGLYDIGQNKLNEERYTYDASTKKLTRANTYHYMNDDVIGDDVSFLLGTAAMWFALVLAVELSEGRTRTRFVYVVTFAWLREWLRVGVAGGGARRVEEPPEDEDVAAERRRVETLAERAFLNVSPGESSSLDGVILHDLSKTFGAKKAVRELSVGMARGQCFGLLGINGAGKTSTFRMITGEFAPTKGDTNVLINNRGVKEYVSIHRDLTRARSLMGYCPQFDGLQPNMTARELLTFYAQIRGMPREDVDGVVKALLEKMSLTKYADRQSGTYSGGNKRKLSVAIALVGEPSVVLLDEPSTGMDPEARRFLWDVISDSTHGRTIVLTSHSMEECEARSISHWSPYDRALCNKIGIMVGGKFSCLGSLQHLKNRFSEGYTLELRFEPGRGREVMDALAARGVAAEVVESHASELTLKVREEDARLWQIFDAVEGMRARGPGGQKSGEIAVDVPIDLGRRRRPAAAQPPQPPDSDSDSDGSDAPPPPPPPPPSALSAIGGGGGLVDDYSVSQTTLEQVFVRFASAQDEERGAAPGLSTGREAGGAELPPAPPPQGSRAYYARQGGGG</sequence>
<feature type="transmembrane region" description="Helical" evidence="11">
    <location>
        <begin position="33"/>
        <end position="60"/>
    </location>
</feature>
<protein>
    <submittedName>
        <fullName evidence="13">ATP-binding cassette superfamily</fullName>
    </submittedName>
</protein>
<evidence type="ECO:0000256" key="10">
    <source>
        <dbReference type="SAM" id="MobiDB-lite"/>
    </source>
</evidence>
<feature type="domain" description="ABC transporter" evidence="12">
    <location>
        <begin position="860"/>
        <end position="1109"/>
    </location>
</feature>
<dbReference type="RefSeq" id="XP_003064403.1">
    <property type="nucleotide sequence ID" value="XM_003064357.1"/>
</dbReference>
<dbReference type="InterPro" id="IPR017871">
    <property type="entry name" value="ABC_transporter-like_CS"/>
</dbReference>
<feature type="region of interest" description="Disordered" evidence="10">
    <location>
        <begin position="1185"/>
        <end position="1233"/>
    </location>
</feature>
<evidence type="ECO:0000256" key="5">
    <source>
        <dbReference type="ARBA" id="ARBA00022737"/>
    </source>
</evidence>
<evidence type="ECO:0000256" key="1">
    <source>
        <dbReference type="ARBA" id="ARBA00004141"/>
    </source>
</evidence>
<evidence type="ECO:0000256" key="7">
    <source>
        <dbReference type="ARBA" id="ARBA00022840"/>
    </source>
</evidence>
<gene>
    <name evidence="13" type="ORF">MICPUCDRAFT_30374</name>
</gene>
<evidence type="ECO:0000256" key="3">
    <source>
        <dbReference type="ARBA" id="ARBA00022448"/>
    </source>
</evidence>
<keyword evidence="8 11" id="KW-1133">Transmembrane helix</keyword>
<dbReference type="InterPro" id="IPR003439">
    <property type="entry name" value="ABC_transporter-like_ATP-bd"/>
</dbReference>
<keyword evidence="14" id="KW-1185">Reference proteome</keyword>
<dbReference type="FunFam" id="3.40.50.300:FF:002470">
    <property type="entry name" value="ABC transporter, putative"/>
    <property type="match status" value="1"/>
</dbReference>
<comment type="subcellular location">
    <subcellularLocation>
        <location evidence="1">Membrane</location>
        <topology evidence="1">Multi-pass membrane protein</topology>
    </subcellularLocation>
</comment>
<keyword evidence="5" id="KW-0677">Repeat</keyword>
<comment type="similarity">
    <text evidence="2">Belongs to the ABC transporter superfamily. ABCA family. CPR flippase (TC 3.A.1.211) subfamily.</text>
</comment>
<dbReference type="OrthoDB" id="496966at2759"/>
<keyword evidence="6" id="KW-0547">Nucleotide-binding</keyword>
<dbReference type="CDD" id="cd03263">
    <property type="entry name" value="ABC_subfamily_A"/>
    <property type="match status" value="2"/>
</dbReference>
<feature type="transmembrane region" description="Helical" evidence="11">
    <location>
        <begin position="674"/>
        <end position="698"/>
    </location>
</feature>
<keyword evidence="4 11" id="KW-0812">Transmembrane</keyword>
<feature type="region of interest" description="Disordered" evidence="10">
    <location>
        <begin position="1248"/>
        <end position="1291"/>
    </location>
</feature>
<keyword evidence="7 13" id="KW-0067">ATP-binding</keyword>
<dbReference type="GO" id="GO:0016887">
    <property type="term" value="F:ATP hydrolysis activity"/>
    <property type="evidence" value="ECO:0007669"/>
    <property type="project" value="InterPro"/>
</dbReference>
<dbReference type="GO" id="GO:0140359">
    <property type="term" value="F:ABC-type transporter activity"/>
    <property type="evidence" value="ECO:0007669"/>
    <property type="project" value="InterPro"/>
</dbReference>
<evidence type="ECO:0000256" key="9">
    <source>
        <dbReference type="ARBA" id="ARBA00023136"/>
    </source>
</evidence>
<dbReference type="EMBL" id="GG663751">
    <property type="protein sequence ID" value="EEH51308.1"/>
    <property type="molecule type" value="Genomic_DNA"/>
</dbReference>
<feature type="transmembrane region" description="Helical" evidence="11">
    <location>
        <begin position="563"/>
        <end position="590"/>
    </location>
</feature>
<dbReference type="GO" id="GO:0005524">
    <property type="term" value="F:ATP binding"/>
    <property type="evidence" value="ECO:0007669"/>
    <property type="project" value="UniProtKB-KW"/>
</dbReference>
<dbReference type="InterPro" id="IPR026082">
    <property type="entry name" value="ABCA"/>
</dbReference>
<dbReference type="Proteomes" id="UP000001876">
    <property type="component" value="Unassembled WGS sequence"/>
</dbReference>
<dbReference type="GeneID" id="9690008"/>
<evidence type="ECO:0000256" key="6">
    <source>
        <dbReference type="ARBA" id="ARBA00022741"/>
    </source>
</evidence>
<dbReference type="GO" id="GO:0016020">
    <property type="term" value="C:membrane"/>
    <property type="evidence" value="ECO:0007669"/>
    <property type="project" value="UniProtKB-SubCell"/>
</dbReference>
<feature type="transmembrane region" description="Helical" evidence="11">
    <location>
        <begin position="93"/>
        <end position="113"/>
    </location>
</feature>
<reference evidence="13 14" key="1">
    <citation type="journal article" date="2009" name="Science">
        <title>Green evolution and dynamic adaptations revealed by genomes of the marine picoeukaryotes Micromonas.</title>
        <authorList>
            <person name="Worden A.Z."/>
            <person name="Lee J.H."/>
            <person name="Mock T."/>
            <person name="Rouze P."/>
            <person name="Simmons M.P."/>
            <person name="Aerts A.L."/>
            <person name="Allen A.E."/>
            <person name="Cuvelier M.L."/>
            <person name="Derelle E."/>
            <person name="Everett M.V."/>
            <person name="Foulon E."/>
            <person name="Grimwood J."/>
            <person name="Gundlach H."/>
            <person name="Henrissat B."/>
            <person name="Napoli C."/>
            <person name="McDonald S.M."/>
            <person name="Parker M.S."/>
            <person name="Rombauts S."/>
            <person name="Salamov A."/>
            <person name="Von Dassow P."/>
            <person name="Badger J.H."/>
            <person name="Coutinho P.M."/>
            <person name="Demir E."/>
            <person name="Dubchak I."/>
            <person name="Gentemann C."/>
            <person name="Eikrem W."/>
            <person name="Gready J.E."/>
            <person name="John U."/>
            <person name="Lanier W."/>
            <person name="Lindquist E.A."/>
            <person name="Lucas S."/>
            <person name="Mayer K.F."/>
            <person name="Moreau H."/>
            <person name="Not F."/>
            <person name="Otillar R."/>
            <person name="Panaud O."/>
            <person name="Pangilinan J."/>
            <person name="Paulsen I."/>
            <person name="Piegu B."/>
            <person name="Poliakov A."/>
            <person name="Robbens S."/>
            <person name="Schmutz J."/>
            <person name="Toulza E."/>
            <person name="Wyss T."/>
            <person name="Zelensky A."/>
            <person name="Zhou K."/>
            <person name="Armbrust E.V."/>
            <person name="Bhattacharya D."/>
            <person name="Goodenough U.W."/>
            <person name="Van de Peer Y."/>
            <person name="Grigoriev I.V."/>
        </authorList>
    </citation>
    <scope>NUCLEOTIDE SEQUENCE [LARGE SCALE GENOMIC DNA]</scope>
    <source>
        <strain evidence="13 14">CCMP1545</strain>
    </source>
</reference>
<proteinExistence type="inferred from homology"/>
<dbReference type="Pfam" id="PF12698">
    <property type="entry name" value="ABC2_membrane_3"/>
    <property type="match status" value="2"/>
</dbReference>
<evidence type="ECO:0000256" key="4">
    <source>
        <dbReference type="ARBA" id="ARBA00022692"/>
    </source>
</evidence>
<accession>C1N971</accession>
<feature type="compositionally biased region" description="Pro residues" evidence="10">
    <location>
        <begin position="1207"/>
        <end position="1217"/>
    </location>
</feature>
<feature type="transmembrane region" description="Helical" evidence="11">
    <location>
        <begin position="648"/>
        <end position="667"/>
    </location>
</feature>
<organism evidence="14">
    <name type="scientific">Micromonas pusilla (strain CCMP1545)</name>
    <name type="common">Picoplanktonic green alga</name>
    <dbReference type="NCBI Taxonomy" id="564608"/>
    <lineage>
        <taxon>Eukaryota</taxon>
        <taxon>Viridiplantae</taxon>
        <taxon>Chlorophyta</taxon>
        <taxon>Mamiellophyceae</taxon>
        <taxon>Mamiellales</taxon>
        <taxon>Mamiellaceae</taxon>
        <taxon>Micromonas</taxon>
    </lineage>
</organism>
<dbReference type="InterPro" id="IPR027417">
    <property type="entry name" value="P-loop_NTPase"/>
</dbReference>
<dbReference type="PROSITE" id="PS50893">
    <property type="entry name" value="ABC_TRANSPORTER_2"/>
    <property type="match status" value="2"/>
</dbReference>
<feature type="transmembrane region" description="Helical" evidence="11">
    <location>
        <begin position="611"/>
        <end position="636"/>
    </location>
</feature>
<dbReference type="PANTHER" id="PTHR19229">
    <property type="entry name" value="ATP-BINDING CASSETTE TRANSPORTER SUBFAMILY A ABCA"/>
    <property type="match status" value="1"/>
</dbReference>
<dbReference type="PROSITE" id="PS00211">
    <property type="entry name" value="ABC_TRANSPORTER_1"/>
    <property type="match status" value="2"/>
</dbReference>
<keyword evidence="3" id="KW-0813">Transport</keyword>
<feature type="transmembrane region" description="Helical" evidence="11">
    <location>
        <begin position="125"/>
        <end position="146"/>
    </location>
</feature>
<dbReference type="KEGG" id="mpp:MICPUCDRAFT_30374"/>
<keyword evidence="9 11" id="KW-0472">Membrane</keyword>